<dbReference type="AlphaFoldDB" id="A0AAW9R2L3"/>
<dbReference type="EMBL" id="JBBDHC010000002">
    <property type="protein sequence ID" value="MEJ1248356.1"/>
    <property type="molecule type" value="Genomic_DNA"/>
</dbReference>
<keyword evidence="3" id="KW-0460">Magnesium</keyword>
<keyword evidence="4" id="KW-0119">Carbohydrate metabolism</keyword>
<keyword evidence="1" id="KW-0479">Metal-binding</keyword>
<protein>
    <submittedName>
        <fullName evidence="5">HAD-IA family hydrolase</fullName>
    </submittedName>
</protein>
<evidence type="ECO:0000256" key="4">
    <source>
        <dbReference type="ARBA" id="ARBA00023277"/>
    </source>
</evidence>
<gene>
    <name evidence="5" type="ORF">WB794_01510</name>
</gene>
<dbReference type="GO" id="GO:0008967">
    <property type="term" value="F:phosphoglycolate phosphatase activity"/>
    <property type="evidence" value="ECO:0007669"/>
    <property type="project" value="TreeGrafter"/>
</dbReference>
<dbReference type="SFLD" id="SFLDG01129">
    <property type="entry name" value="C1.5:_HAD__Beta-PGM__Phosphata"/>
    <property type="match status" value="1"/>
</dbReference>
<dbReference type="NCBIfam" id="TIGR01509">
    <property type="entry name" value="HAD-SF-IA-v3"/>
    <property type="match status" value="1"/>
</dbReference>
<dbReference type="InterPro" id="IPR023198">
    <property type="entry name" value="PGP-like_dom2"/>
</dbReference>
<keyword evidence="6" id="KW-1185">Reference proteome</keyword>
<reference evidence="5 6" key="1">
    <citation type="journal article" date="2016" name="Antonie Van Leeuwenhoek">
        <title>Denitratimonas tolerans gen. nov., sp. nov., a denitrifying bacterium isolated from a bioreactor for tannery wastewater treatment.</title>
        <authorList>
            <person name="Han S.I."/>
            <person name="Kim J.O."/>
            <person name="Lee Y.R."/>
            <person name="Ekpeghere K.I."/>
            <person name="Koh S.C."/>
            <person name="Whang K.S."/>
        </authorList>
    </citation>
    <scope>NUCLEOTIDE SEQUENCE [LARGE SCALE GENOMIC DNA]</scope>
    <source>
        <strain evidence="5 6">KACC 17565</strain>
    </source>
</reference>
<dbReference type="InterPro" id="IPR036412">
    <property type="entry name" value="HAD-like_sf"/>
</dbReference>
<dbReference type="PANTHER" id="PTHR43434">
    <property type="entry name" value="PHOSPHOGLYCOLATE PHOSPHATASE"/>
    <property type="match status" value="1"/>
</dbReference>
<dbReference type="Gene3D" id="3.40.50.1000">
    <property type="entry name" value="HAD superfamily/HAD-like"/>
    <property type="match status" value="1"/>
</dbReference>
<dbReference type="NCBIfam" id="TIGR01549">
    <property type="entry name" value="HAD-SF-IA-v1"/>
    <property type="match status" value="1"/>
</dbReference>
<evidence type="ECO:0000256" key="3">
    <source>
        <dbReference type="ARBA" id="ARBA00022842"/>
    </source>
</evidence>
<dbReference type="PANTHER" id="PTHR43434:SF23">
    <property type="entry name" value="PHOSPHOGLYCOLATE PHOSPHATASE"/>
    <property type="match status" value="1"/>
</dbReference>
<evidence type="ECO:0000313" key="6">
    <source>
        <dbReference type="Proteomes" id="UP001364472"/>
    </source>
</evidence>
<evidence type="ECO:0000256" key="2">
    <source>
        <dbReference type="ARBA" id="ARBA00022801"/>
    </source>
</evidence>
<proteinExistence type="predicted"/>
<dbReference type="Pfam" id="PF13419">
    <property type="entry name" value="HAD_2"/>
    <property type="match status" value="1"/>
</dbReference>
<dbReference type="GO" id="GO:0006281">
    <property type="term" value="P:DNA repair"/>
    <property type="evidence" value="ECO:0007669"/>
    <property type="project" value="TreeGrafter"/>
</dbReference>
<sequence>MTRIAPLVLFDLDGTLVDSVGDLTTALNDVRARFSLAPVAHAQVRTAISSGARAILGQGLPELSEAEREAQRDVFLAFYRERIGESDRLFPGIAAVLAAIDEAGSRWGVVTNKREDLARRVVERLDLGARCAILIGGDTLARSKPDPLPVVTACQRLGVACDRSVFIGDDRRDIEAGRSAGTRTLAVRWGFHAAVDDPAGWGADAVVDEPIHLLGAGVLSAAAIR</sequence>
<evidence type="ECO:0000256" key="1">
    <source>
        <dbReference type="ARBA" id="ARBA00022723"/>
    </source>
</evidence>
<dbReference type="Gene3D" id="1.10.150.240">
    <property type="entry name" value="Putative phosphatase, domain 2"/>
    <property type="match status" value="1"/>
</dbReference>
<dbReference type="GO" id="GO:0005829">
    <property type="term" value="C:cytosol"/>
    <property type="evidence" value="ECO:0007669"/>
    <property type="project" value="TreeGrafter"/>
</dbReference>
<accession>A0AAW9R2L3</accession>
<dbReference type="InterPro" id="IPR006439">
    <property type="entry name" value="HAD-SF_hydro_IA"/>
</dbReference>
<dbReference type="Proteomes" id="UP001364472">
    <property type="component" value="Unassembled WGS sequence"/>
</dbReference>
<organism evidence="5 6">
    <name type="scientific">Denitratimonas tolerans</name>
    <dbReference type="NCBI Taxonomy" id="1338420"/>
    <lineage>
        <taxon>Bacteria</taxon>
        <taxon>Pseudomonadati</taxon>
        <taxon>Pseudomonadota</taxon>
        <taxon>Gammaproteobacteria</taxon>
        <taxon>Lysobacterales</taxon>
        <taxon>Lysobacteraceae</taxon>
        <taxon>Denitratimonas</taxon>
    </lineage>
</organism>
<dbReference type="RefSeq" id="WP_337334078.1">
    <property type="nucleotide sequence ID" value="NZ_JBBDHC010000002.1"/>
</dbReference>
<dbReference type="InterPro" id="IPR041492">
    <property type="entry name" value="HAD_2"/>
</dbReference>
<dbReference type="SUPFAM" id="SSF56784">
    <property type="entry name" value="HAD-like"/>
    <property type="match status" value="1"/>
</dbReference>
<dbReference type="InterPro" id="IPR050155">
    <property type="entry name" value="HAD-like_hydrolase_sf"/>
</dbReference>
<dbReference type="SFLD" id="SFLDS00003">
    <property type="entry name" value="Haloacid_Dehalogenase"/>
    <property type="match status" value="1"/>
</dbReference>
<name>A0AAW9R2L3_9GAMM</name>
<evidence type="ECO:0000313" key="5">
    <source>
        <dbReference type="EMBL" id="MEJ1248356.1"/>
    </source>
</evidence>
<dbReference type="GO" id="GO:0046872">
    <property type="term" value="F:metal ion binding"/>
    <property type="evidence" value="ECO:0007669"/>
    <property type="project" value="UniProtKB-KW"/>
</dbReference>
<comment type="caution">
    <text evidence="5">The sequence shown here is derived from an EMBL/GenBank/DDBJ whole genome shotgun (WGS) entry which is preliminary data.</text>
</comment>
<keyword evidence="2 5" id="KW-0378">Hydrolase</keyword>
<dbReference type="FunFam" id="3.40.50.1000:FF:000022">
    <property type="entry name" value="Phosphoglycolate phosphatase"/>
    <property type="match status" value="1"/>
</dbReference>
<dbReference type="InterPro" id="IPR023214">
    <property type="entry name" value="HAD_sf"/>
</dbReference>